<feature type="region of interest" description="Disordered" evidence="1">
    <location>
        <begin position="211"/>
        <end position="262"/>
    </location>
</feature>
<organism evidence="2 3">
    <name type="scientific">Cirrhinus molitorella</name>
    <name type="common">mud carp</name>
    <dbReference type="NCBI Taxonomy" id="172907"/>
    <lineage>
        <taxon>Eukaryota</taxon>
        <taxon>Metazoa</taxon>
        <taxon>Chordata</taxon>
        <taxon>Craniata</taxon>
        <taxon>Vertebrata</taxon>
        <taxon>Euteleostomi</taxon>
        <taxon>Actinopterygii</taxon>
        <taxon>Neopterygii</taxon>
        <taxon>Teleostei</taxon>
        <taxon>Ostariophysi</taxon>
        <taxon>Cypriniformes</taxon>
        <taxon>Cyprinidae</taxon>
        <taxon>Labeoninae</taxon>
        <taxon>Labeonini</taxon>
        <taxon>Cirrhinus</taxon>
    </lineage>
</organism>
<evidence type="ECO:0000313" key="2">
    <source>
        <dbReference type="EMBL" id="KAK2880981.1"/>
    </source>
</evidence>
<evidence type="ECO:0000313" key="3">
    <source>
        <dbReference type="Proteomes" id="UP001187343"/>
    </source>
</evidence>
<feature type="compositionally biased region" description="Basic and acidic residues" evidence="1">
    <location>
        <begin position="211"/>
        <end position="240"/>
    </location>
</feature>
<keyword evidence="3" id="KW-1185">Reference proteome</keyword>
<accession>A0AA88P8T5</accession>
<proteinExistence type="predicted"/>
<dbReference type="Proteomes" id="UP001187343">
    <property type="component" value="Unassembled WGS sequence"/>
</dbReference>
<reference evidence="2" key="1">
    <citation type="submission" date="2023-08" db="EMBL/GenBank/DDBJ databases">
        <title>Chromosome-level Genome Assembly of mud carp (Cirrhinus molitorella).</title>
        <authorList>
            <person name="Liu H."/>
        </authorList>
    </citation>
    <scope>NUCLEOTIDE SEQUENCE</scope>
    <source>
        <strain evidence="2">Prfri</strain>
        <tissue evidence="2">Muscle</tissue>
    </source>
</reference>
<feature type="compositionally biased region" description="Polar residues" evidence="1">
    <location>
        <begin position="335"/>
        <end position="355"/>
    </location>
</feature>
<evidence type="ECO:0000256" key="1">
    <source>
        <dbReference type="SAM" id="MobiDB-lite"/>
    </source>
</evidence>
<dbReference type="EMBL" id="JAUYZG010000018">
    <property type="protein sequence ID" value="KAK2880981.1"/>
    <property type="molecule type" value="Genomic_DNA"/>
</dbReference>
<name>A0AA88P8T5_9TELE</name>
<feature type="compositionally biased region" description="Basic and acidic residues" evidence="1">
    <location>
        <begin position="251"/>
        <end position="261"/>
    </location>
</feature>
<sequence length="355" mass="39136">MPPLSSSQATHEAAFIKNPSVSSHTRLNTPPSRSPPFMASLSLSLPPIFPPILPSSPPISFLARLPFEASLECWGRFYHLSTPLYLCFHYHAASHRSQSESWYRGKGAFLLTDKRGGPSQVGFCPTEAPGVGHLGGGVAGVHLRCQIHQSFIYTSIGGGPTDLQPQGIVLGAGGHQHQKPAGAEMFRDRRGRVPWADQTLREKKRARLRVENRSEGRVENTERERTREHRETRGHKDIEGHCLWSPGQRSDAAEEQKDTGVRVRASGADEVVSRDDAVAVEWETELYRVISSLAWCVMVVLVPLCPLSAALRAQLLGHAASICLQQWEATHHQHSQSITPRVKSKLSSSTHALRA</sequence>
<comment type="caution">
    <text evidence="2">The sequence shown here is derived from an EMBL/GenBank/DDBJ whole genome shotgun (WGS) entry which is preliminary data.</text>
</comment>
<gene>
    <name evidence="2" type="ORF">Q8A67_018249</name>
</gene>
<feature type="region of interest" description="Disordered" evidence="1">
    <location>
        <begin position="334"/>
        <end position="355"/>
    </location>
</feature>
<dbReference type="AlphaFoldDB" id="A0AA88P8T5"/>
<protein>
    <submittedName>
        <fullName evidence="2">Uncharacterized protein</fullName>
    </submittedName>
</protein>